<gene>
    <name evidence="6" type="ORF">CIAN88_08310</name>
</gene>
<evidence type="ECO:0000256" key="5">
    <source>
        <dbReference type="RuleBase" id="RU361279"/>
    </source>
</evidence>
<keyword evidence="5" id="KW-0479">Metal-binding</keyword>
<dbReference type="InterPro" id="IPR002698">
    <property type="entry name" value="FTHF_cligase"/>
</dbReference>
<dbReference type="Gene3D" id="3.40.50.10420">
    <property type="entry name" value="NagB/RpiA/CoA transferase-like"/>
    <property type="match status" value="1"/>
</dbReference>
<name>A0A099I669_CLOIN</name>
<evidence type="ECO:0000256" key="1">
    <source>
        <dbReference type="ARBA" id="ARBA00010638"/>
    </source>
</evidence>
<reference evidence="6 7" key="1">
    <citation type="submission" date="2014-08" db="EMBL/GenBank/DDBJ databases">
        <title>Clostridium innocuum, an unnegligible vancomycin-resistant pathogen causing extra-intestinal infections.</title>
        <authorList>
            <person name="Feng Y."/>
            <person name="Chiu C.-H."/>
        </authorList>
    </citation>
    <scope>NUCLEOTIDE SEQUENCE [LARGE SCALE GENOMIC DNA]</scope>
    <source>
        <strain evidence="6 7">AN88</strain>
    </source>
</reference>
<organism evidence="6 7">
    <name type="scientific">Clostridium innocuum</name>
    <dbReference type="NCBI Taxonomy" id="1522"/>
    <lineage>
        <taxon>Bacteria</taxon>
        <taxon>Bacillati</taxon>
        <taxon>Bacillota</taxon>
        <taxon>Clostridia</taxon>
        <taxon>Eubacteriales</taxon>
        <taxon>Clostridiaceae</taxon>
        <taxon>Clostridium</taxon>
    </lineage>
</organism>
<dbReference type="NCBIfam" id="TIGR02727">
    <property type="entry name" value="MTHFS_bact"/>
    <property type="match status" value="1"/>
</dbReference>
<comment type="similarity">
    <text evidence="1 5">Belongs to the 5-formyltetrahydrofolate cyclo-ligase family.</text>
</comment>
<dbReference type="GO" id="GO:0046872">
    <property type="term" value="F:metal ion binding"/>
    <property type="evidence" value="ECO:0007669"/>
    <property type="project" value="UniProtKB-KW"/>
</dbReference>
<evidence type="ECO:0000313" key="6">
    <source>
        <dbReference type="EMBL" id="KGJ53419.1"/>
    </source>
</evidence>
<protein>
    <recommendedName>
        <fullName evidence="5">5-formyltetrahydrofolate cyclo-ligase</fullName>
        <ecNumber evidence="5">6.3.3.2</ecNumber>
    </recommendedName>
</protein>
<dbReference type="GO" id="GO:0030272">
    <property type="term" value="F:5-formyltetrahydrofolate cyclo-ligase activity"/>
    <property type="evidence" value="ECO:0007669"/>
    <property type="project" value="UniProtKB-EC"/>
</dbReference>
<dbReference type="PANTHER" id="PTHR23407:SF1">
    <property type="entry name" value="5-FORMYLTETRAHYDROFOLATE CYCLO-LIGASE"/>
    <property type="match status" value="1"/>
</dbReference>
<dbReference type="EC" id="6.3.3.2" evidence="5"/>
<dbReference type="Pfam" id="PF01812">
    <property type="entry name" value="5-FTHF_cyc-lig"/>
    <property type="match status" value="1"/>
</dbReference>
<dbReference type="SUPFAM" id="SSF100950">
    <property type="entry name" value="NagB/RpiA/CoA transferase-like"/>
    <property type="match status" value="1"/>
</dbReference>
<dbReference type="GO" id="GO:0009396">
    <property type="term" value="P:folic acid-containing compound biosynthetic process"/>
    <property type="evidence" value="ECO:0007669"/>
    <property type="project" value="TreeGrafter"/>
</dbReference>
<evidence type="ECO:0000256" key="2">
    <source>
        <dbReference type="ARBA" id="ARBA00022741"/>
    </source>
</evidence>
<evidence type="ECO:0000256" key="3">
    <source>
        <dbReference type="ARBA" id="ARBA00022840"/>
    </source>
</evidence>
<keyword evidence="5" id="KW-0460">Magnesium</keyword>
<dbReference type="GO" id="GO:0005524">
    <property type="term" value="F:ATP binding"/>
    <property type="evidence" value="ECO:0007669"/>
    <property type="project" value="UniProtKB-KW"/>
</dbReference>
<dbReference type="PIRSF" id="PIRSF006806">
    <property type="entry name" value="FTHF_cligase"/>
    <property type="match status" value="1"/>
</dbReference>
<proteinExistence type="inferred from homology"/>
<dbReference type="AlphaFoldDB" id="A0A099I669"/>
<keyword evidence="2 4" id="KW-0547">Nucleotide-binding</keyword>
<dbReference type="InterPro" id="IPR037171">
    <property type="entry name" value="NagB/RpiA_transferase-like"/>
</dbReference>
<feature type="binding site" evidence="4">
    <location>
        <begin position="122"/>
        <end position="130"/>
    </location>
    <ligand>
        <name>ATP</name>
        <dbReference type="ChEBI" id="CHEBI:30616"/>
    </ligand>
</feature>
<dbReference type="RefSeq" id="WP_044904995.1">
    <property type="nucleotide sequence ID" value="NZ_JQIF01000039.1"/>
</dbReference>
<dbReference type="InterPro" id="IPR024185">
    <property type="entry name" value="FTHF_cligase-like_sf"/>
</dbReference>
<accession>A0A099I669</accession>
<comment type="caution">
    <text evidence="6">The sequence shown here is derived from an EMBL/GenBank/DDBJ whole genome shotgun (WGS) entry which is preliminary data.</text>
</comment>
<sequence length="175" mass="20044">MTPLDDVRARALKRRNALSREERIQYSRRICERVQPLLHGIVALYRAVGSEADLSYLNKSGLHLCLPACSNADMRFYHIDESTEYRKSRFGIWEPVHALPAEASQLDIVLVPLVAFDEACNRMGHGCGYYDRYLSACRATTIGIAFECQKDILQLHAHDVPLDMIVSEQQMYRRT</sequence>
<feature type="binding site" evidence="4">
    <location>
        <position position="51"/>
    </location>
    <ligand>
        <name>substrate</name>
    </ligand>
</feature>
<dbReference type="EMBL" id="JQIF01000039">
    <property type="protein sequence ID" value="KGJ53419.1"/>
    <property type="molecule type" value="Genomic_DNA"/>
</dbReference>
<comment type="catalytic activity">
    <reaction evidence="5">
        <text>(6S)-5-formyl-5,6,7,8-tetrahydrofolate + ATP = (6R)-5,10-methenyltetrahydrofolate + ADP + phosphate</text>
        <dbReference type="Rhea" id="RHEA:10488"/>
        <dbReference type="ChEBI" id="CHEBI:30616"/>
        <dbReference type="ChEBI" id="CHEBI:43474"/>
        <dbReference type="ChEBI" id="CHEBI:57455"/>
        <dbReference type="ChEBI" id="CHEBI:57457"/>
        <dbReference type="ChEBI" id="CHEBI:456216"/>
        <dbReference type="EC" id="6.3.3.2"/>
    </reaction>
</comment>
<keyword evidence="6" id="KW-0436">Ligase</keyword>
<evidence type="ECO:0000313" key="7">
    <source>
        <dbReference type="Proteomes" id="UP000030008"/>
    </source>
</evidence>
<keyword evidence="3 4" id="KW-0067">ATP-binding</keyword>
<dbReference type="Proteomes" id="UP000030008">
    <property type="component" value="Unassembled WGS sequence"/>
</dbReference>
<evidence type="ECO:0000256" key="4">
    <source>
        <dbReference type="PIRSR" id="PIRSR006806-1"/>
    </source>
</evidence>
<dbReference type="PANTHER" id="PTHR23407">
    <property type="entry name" value="ATPASE INHIBITOR/5-FORMYLTETRAHYDROFOLATE CYCLO-LIGASE"/>
    <property type="match status" value="1"/>
</dbReference>
<comment type="cofactor">
    <cofactor evidence="5">
        <name>Mg(2+)</name>
        <dbReference type="ChEBI" id="CHEBI:18420"/>
    </cofactor>
</comment>
<dbReference type="GO" id="GO:0035999">
    <property type="term" value="P:tetrahydrofolate interconversion"/>
    <property type="evidence" value="ECO:0007669"/>
    <property type="project" value="TreeGrafter"/>
</dbReference>